<dbReference type="Proteomes" id="UP001595798">
    <property type="component" value="Unassembled WGS sequence"/>
</dbReference>
<evidence type="ECO:0000259" key="1">
    <source>
        <dbReference type="Pfam" id="PF19501"/>
    </source>
</evidence>
<organism evidence="2 3">
    <name type="scientific">Marinobacter lacisalsi</name>
    <dbReference type="NCBI Taxonomy" id="475979"/>
    <lineage>
        <taxon>Bacteria</taxon>
        <taxon>Pseudomonadati</taxon>
        <taxon>Pseudomonadota</taxon>
        <taxon>Gammaproteobacteria</taxon>
        <taxon>Pseudomonadales</taxon>
        <taxon>Marinobacteraceae</taxon>
        <taxon>Marinobacter</taxon>
    </lineage>
</organism>
<comment type="caution">
    <text evidence="2">The sequence shown here is derived from an EMBL/GenBank/DDBJ whole genome shotgun (WGS) entry which is preliminary data.</text>
</comment>
<keyword evidence="3" id="KW-1185">Reference proteome</keyword>
<name>A0ABV8QDQ7_9GAMM</name>
<gene>
    <name evidence="2" type="ORF">ACFOZ5_05505</name>
</gene>
<feature type="domain" description="PcRGLX/YetA-like N-terminal RIFT barrel" evidence="1">
    <location>
        <begin position="18"/>
        <end position="71"/>
    </location>
</feature>
<dbReference type="Pfam" id="PF19501">
    <property type="entry name" value="PcRGLX_1st"/>
    <property type="match status" value="1"/>
</dbReference>
<dbReference type="RefSeq" id="WP_379886014.1">
    <property type="nucleotide sequence ID" value="NZ_JBHSDI010000008.1"/>
</dbReference>
<accession>A0ABV8QDQ7</accession>
<dbReference type="EMBL" id="JBHSDI010000008">
    <property type="protein sequence ID" value="MFC4258492.1"/>
    <property type="molecule type" value="Genomic_DNA"/>
</dbReference>
<evidence type="ECO:0000313" key="3">
    <source>
        <dbReference type="Proteomes" id="UP001595798"/>
    </source>
</evidence>
<evidence type="ECO:0000313" key="2">
    <source>
        <dbReference type="EMBL" id="MFC4258492.1"/>
    </source>
</evidence>
<dbReference type="InterPro" id="IPR048329">
    <property type="entry name" value="PcRGLX_1st"/>
</dbReference>
<dbReference type="InterPro" id="IPR008928">
    <property type="entry name" value="6-hairpin_glycosidase_sf"/>
</dbReference>
<protein>
    <recommendedName>
        <fullName evidence="1">PcRGLX/YetA-like N-terminal RIFT barrel domain-containing protein</fullName>
    </recommendedName>
</protein>
<sequence>MEPIKIKLRERLSLPRTGEPLRFGVPLPGGIISDVSDLALQSAEGNTLPAQFSSLAKWPDESIRWACIETQISPQAQPGSPLELFVVKDSGDHSRPAADISSEDHALKIAFEDNIIVLDQTAPAWKVCAGNGTLLSEHALHLEDNGSTRCTASMDGSWSVISNGAVSCCVASSGWWLDASGTRLVRFNCQVTLYPDGLCLVDNTIHNPKRARHPGGLWDLGDPGSIHFTAMFLETTGQPIRGVDLSLAPGTPTKQLPPDSLVVLHQESSGGEHWSSRNHVNAQGQTLPRYRGYRLRQGENTLESGDRAAPVMQAELANGKFVTTSMPHFWQNFPSALEIGRNSHKAFLFPAYAPEPYELQGGERKTLRIVLGLGKTLSDLQWTHSPLVPVLSAEHYERTAAFQWFRADQTTTALDNLIQEGLEGASNFFAKREVIDEFGWRNFGDLFADHETLYQEPGETPFNTHYNNQYDGIYGFARQFAYSGDTRWFELMDDLARHVVDIDIYHTDEDRAEYNNGLFWHTDHYLDAHTCTHRTFTRHNNSSSTPGQLGGGPAAEHCYTTGHLYHYWLTGNPASRDAVLKLTNWMETLHQGQRGLLAEVLALKKQELPKLRAMLRGDQVSPHRFPFTRGTGNYITALLDAHLLEPSNGWLTRAESVIRQTIHPADDIEKRDLLDTEIGWSYLILLASIARYLHIKEEIGARDSQWRYARDSFLHYTEWMLNHERPFLSDTSELEFANDTWTAQDVRKAMLMFQAAQEDPHKAPDYQAKAREWLDYVTTALQTSPERSLTRLQIILLQNYGPQHLEVPDKEQRHAEQSRSSTTYQAPLLGWGSLVGQIVARLMKGLLHFRPRREKAWLEARLDR</sequence>
<dbReference type="SUPFAM" id="SSF48208">
    <property type="entry name" value="Six-hairpin glycosidases"/>
    <property type="match status" value="1"/>
</dbReference>
<proteinExistence type="predicted"/>
<reference evidence="3" key="1">
    <citation type="journal article" date="2019" name="Int. J. Syst. Evol. Microbiol.">
        <title>The Global Catalogue of Microorganisms (GCM) 10K type strain sequencing project: providing services to taxonomists for standard genome sequencing and annotation.</title>
        <authorList>
            <consortium name="The Broad Institute Genomics Platform"/>
            <consortium name="The Broad Institute Genome Sequencing Center for Infectious Disease"/>
            <person name="Wu L."/>
            <person name="Ma J."/>
        </authorList>
    </citation>
    <scope>NUCLEOTIDE SEQUENCE [LARGE SCALE GENOMIC DNA]</scope>
    <source>
        <strain evidence="3">CECT 7297</strain>
    </source>
</reference>